<keyword evidence="7" id="KW-0805">Transcription regulation</keyword>
<dbReference type="AlphaFoldDB" id="D2I5W6"/>
<dbReference type="FunFam" id="3.30.160.60:FF:001498">
    <property type="entry name" value="Zinc finger protein 404"/>
    <property type="match status" value="1"/>
</dbReference>
<name>D2I5W6_AILME</name>
<dbReference type="Pfam" id="PF00096">
    <property type="entry name" value="zf-C2H2"/>
    <property type="match status" value="3"/>
</dbReference>
<dbReference type="InterPro" id="IPR036236">
    <property type="entry name" value="Znf_C2H2_sf"/>
</dbReference>
<evidence type="ECO:0000256" key="7">
    <source>
        <dbReference type="ARBA" id="ARBA00023015"/>
    </source>
</evidence>
<feature type="domain" description="C2H2-type" evidence="12">
    <location>
        <begin position="115"/>
        <end position="142"/>
    </location>
</feature>
<reference evidence="13" key="1">
    <citation type="journal article" date="2010" name="Nature">
        <title>The sequence and de novo assembly of the giant panda genome.</title>
        <authorList>
            <person name="Li R."/>
            <person name="Fan W."/>
            <person name="Tian G."/>
            <person name="Zhu H."/>
            <person name="He L."/>
            <person name="Cai J."/>
            <person name="Huang Q."/>
            <person name="Cai Q."/>
            <person name="Li B."/>
            <person name="Bai Y."/>
            <person name="Zhang Z."/>
            <person name="Zhang Y."/>
            <person name="Wang W."/>
            <person name="Li J."/>
            <person name="Wei F."/>
            <person name="Li H."/>
            <person name="Jian M."/>
            <person name="Li J."/>
            <person name="Zhang Z."/>
            <person name="Nielsen R."/>
            <person name="Li D."/>
            <person name="Gu W."/>
            <person name="Yang Z."/>
            <person name="Xuan Z."/>
            <person name="Ryder O.A."/>
            <person name="Leung F.C."/>
            <person name="Zhou Y."/>
            <person name="Cao J."/>
            <person name="Sun X."/>
            <person name="Fu Y."/>
            <person name="Fang X."/>
            <person name="Guo X."/>
            <person name="Wang B."/>
            <person name="Hou R."/>
            <person name="Shen F."/>
            <person name="Mu B."/>
            <person name="Ni P."/>
            <person name="Lin R."/>
            <person name="Qian W."/>
            <person name="Wang G."/>
            <person name="Yu C."/>
            <person name="Nie W."/>
            <person name="Wang J."/>
            <person name="Wu Z."/>
            <person name="Liang H."/>
            <person name="Min J."/>
            <person name="Wu Q."/>
            <person name="Cheng S."/>
            <person name="Ruan J."/>
            <person name="Wang M."/>
            <person name="Shi Z."/>
            <person name="Wen M."/>
            <person name="Liu B."/>
            <person name="Ren X."/>
            <person name="Zheng H."/>
            <person name="Dong D."/>
            <person name="Cook K."/>
            <person name="Shan G."/>
            <person name="Zhang H."/>
            <person name="Kosiol C."/>
            <person name="Xie X."/>
            <person name="Lu Z."/>
            <person name="Zheng H."/>
            <person name="Li Y."/>
            <person name="Steiner C.C."/>
            <person name="Lam T.T."/>
            <person name="Lin S."/>
            <person name="Zhang Q."/>
            <person name="Li G."/>
            <person name="Tian J."/>
            <person name="Gong T."/>
            <person name="Liu H."/>
            <person name="Zhang D."/>
            <person name="Fang L."/>
            <person name="Ye C."/>
            <person name="Zhang J."/>
            <person name="Hu W."/>
            <person name="Xu A."/>
            <person name="Ren Y."/>
            <person name="Zhang G."/>
            <person name="Bruford M.W."/>
            <person name="Li Q."/>
            <person name="Ma L."/>
            <person name="Guo Y."/>
            <person name="An N."/>
            <person name="Hu Y."/>
            <person name="Zheng Y."/>
            <person name="Shi Y."/>
            <person name="Li Z."/>
            <person name="Liu Q."/>
            <person name="Chen Y."/>
            <person name="Zhao J."/>
            <person name="Qu N."/>
            <person name="Zhao S."/>
            <person name="Tian F."/>
            <person name="Wang X."/>
            <person name="Wang H."/>
            <person name="Xu L."/>
            <person name="Liu X."/>
            <person name="Vinar T."/>
            <person name="Wang Y."/>
            <person name="Lam T.W."/>
            <person name="Yiu S.M."/>
            <person name="Liu S."/>
            <person name="Zhang H."/>
            <person name="Li D."/>
            <person name="Huang Y."/>
            <person name="Wang X."/>
            <person name="Yang G."/>
            <person name="Jiang Z."/>
            <person name="Wang J."/>
            <person name="Qin N."/>
            <person name="Li L."/>
            <person name="Li J."/>
            <person name="Bolund L."/>
            <person name="Kristiansen K."/>
            <person name="Wong G.K."/>
            <person name="Olson M."/>
            <person name="Zhang X."/>
            <person name="Li S."/>
            <person name="Yang H."/>
            <person name="Wang J."/>
            <person name="Wang J."/>
        </authorList>
    </citation>
    <scope>NUCLEOTIDE SEQUENCE [LARGE SCALE GENOMIC DNA]</scope>
</reference>
<dbReference type="FunFam" id="3.30.160.60:FF:000579">
    <property type="entry name" value="Zinc finger protein 354B"/>
    <property type="match status" value="1"/>
</dbReference>
<feature type="domain" description="C2H2-type" evidence="12">
    <location>
        <begin position="92"/>
        <end position="114"/>
    </location>
</feature>
<dbReference type="InterPro" id="IPR013087">
    <property type="entry name" value="Znf_C2H2_type"/>
</dbReference>
<sequence>MDAAITEMRVEKNYEEESNVRGAHGSAGMTLCIPGVVHLRETTCATSSDVESCGCRLLTGGVGISGLEAEELVQRCDVGELQPLGLIGPYKCGKAFRHGSHLTVHQRIHTGEKPYECKECRKAFSYHSSLIRHKKTHTEGKHYECKECGKAFSNSSILTGHQSSQWRKTL</sequence>
<dbReference type="FunFam" id="3.30.160.60:FF:000295">
    <property type="entry name" value="zinc finger protein 19"/>
    <property type="match status" value="1"/>
</dbReference>
<feature type="domain" description="C2H2-type" evidence="12">
    <location>
        <begin position="143"/>
        <end position="162"/>
    </location>
</feature>
<dbReference type="GO" id="GO:0000978">
    <property type="term" value="F:RNA polymerase II cis-regulatory region sequence-specific DNA binding"/>
    <property type="evidence" value="ECO:0007669"/>
    <property type="project" value="TreeGrafter"/>
</dbReference>
<dbReference type="GO" id="GO:0005634">
    <property type="term" value="C:nucleus"/>
    <property type="evidence" value="ECO:0007669"/>
    <property type="project" value="UniProtKB-SubCell"/>
</dbReference>
<keyword evidence="8" id="KW-0238">DNA-binding</keyword>
<dbReference type="SMART" id="SM00355">
    <property type="entry name" value="ZnF_C2H2"/>
    <property type="match status" value="3"/>
</dbReference>
<dbReference type="PANTHER" id="PTHR23226">
    <property type="entry name" value="ZINC FINGER AND SCAN DOMAIN-CONTAINING"/>
    <property type="match status" value="1"/>
</dbReference>
<evidence type="ECO:0000256" key="3">
    <source>
        <dbReference type="ARBA" id="ARBA00022723"/>
    </source>
</evidence>
<dbReference type="InParanoid" id="D2I5W6"/>
<keyword evidence="5 11" id="KW-0863">Zinc-finger</keyword>
<evidence type="ECO:0000256" key="9">
    <source>
        <dbReference type="ARBA" id="ARBA00023163"/>
    </source>
</evidence>
<evidence type="ECO:0000256" key="8">
    <source>
        <dbReference type="ARBA" id="ARBA00023125"/>
    </source>
</evidence>
<dbReference type="PANTHER" id="PTHR23226:SF412">
    <property type="entry name" value="ZINC FINGER PROTEIN 983"/>
    <property type="match status" value="1"/>
</dbReference>
<keyword evidence="6" id="KW-0862">Zinc</keyword>
<evidence type="ECO:0000256" key="1">
    <source>
        <dbReference type="ARBA" id="ARBA00004123"/>
    </source>
</evidence>
<evidence type="ECO:0000256" key="4">
    <source>
        <dbReference type="ARBA" id="ARBA00022737"/>
    </source>
</evidence>
<accession>D2I5W6</accession>
<dbReference type="SUPFAM" id="SSF57667">
    <property type="entry name" value="beta-beta-alpha zinc fingers"/>
    <property type="match status" value="2"/>
</dbReference>
<evidence type="ECO:0000256" key="2">
    <source>
        <dbReference type="ARBA" id="ARBA00006991"/>
    </source>
</evidence>
<dbReference type="GO" id="GO:0008270">
    <property type="term" value="F:zinc ion binding"/>
    <property type="evidence" value="ECO:0007669"/>
    <property type="project" value="UniProtKB-KW"/>
</dbReference>
<dbReference type="EMBL" id="GL194818">
    <property type="protein sequence ID" value="EFB16531.1"/>
    <property type="molecule type" value="Genomic_DNA"/>
</dbReference>
<keyword evidence="9" id="KW-0804">Transcription</keyword>
<evidence type="ECO:0000256" key="5">
    <source>
        <dbReference type="ARBA" id="ARBA00022771"/>
    </source>
</evidence>
<evidence type="ECO:0000256" key="6">
    <source>
        <dbReference type="ARBA" id="ARBA00022833"/>
    </source>
</evidence>
<organism evidence="13">
    <name type="scientific">Ailuropoda melanoleuca</name>
    <name type="common">Giant panda</name>
    <dbReference type="NCBI Taxonomy" id="9646"/>
    <lineage>
        <taxon>Eukaryota</taxon>
        <taxon>Metazoa</taxon>
        <taxon>Chordata</taxon>
        <taxon>Craniata</taxon>
        <taxon>Vertebrata</taxon>
        <taxon>Euteleostomi</taxon>
        <taxon>Mammalia</taxon>
        <taxon>Eutheria</taxon>
        <taxon>Laurasiatheria</taxon>
        <taxon>Carnivora</taxon>
        <taxon>Caniformia</taxon>
        <taxon>Ursidae</taxon>
        <taxon>Ailuropoda</taxon>
    </lineage>
</organism>
<gene>
    <name evidence="13" type="ORF">PANDA_021114</name>
</gene>
<comment type="subcellular location">
    <subcellularLocation>
        <location evidence="1">Nucleus</location>
    </subcellularLocation>
</comment>
<evidence type="ECO:0000256" key="11">
    <source>
        <dbReference type="PROSITE-ProRule" id="PRU00042"/>
    </source>
</evidence>
<keyword evidence="10" id="KW-0539">Nucleus</keyword>
<evidence type="ECO:0000256" key="10">
    <source>
        <dbReference type="ARBA" id="ARBA00023242"/>
    </source>
</evidence>
<dbReference type="GO" id="GO:0000981">
    <property type="term" value="F:DNA-binding transcription factor activity, RNA polymerase II-specific"/>
    <property type="evidence" value="ECO:0007669"/>
    <property type="project" value="TreeGrafter"/>
</dbReference>
<dbReference type="PROSITE" id="PS50157">
    <property type="entry name" value="ZINC_FINGER_C2H2_2"/>
    <property type="match status" value="3"/>
</dbReference>
<comment type="similarity">
    <text evidence="2">Belongs to the krueppel C2H2-type zinc-finger protein family.</text>
</comment>
<dbReference type="Gene3D" id="3.30.160.60">
    <property type="entry name" value="Classic Zinc Finger"/>
    <property type="match status" value="3"/>
</dbReference>
<keyword evidence="3" id="KW-0479">Metal-binding</keyword>
<proteinExistence type="inferred from homology"/>
<keyword evidence="4" id="KW-0677">Repeat</keyword>
<evidence type="ECO:0000259" key="12">
    <source>
        <dbReference type="PROSITE" id="PS50157"/>
    </source>
</evidence>
<protein>
    <recommendedName>
        <fullName evidence="12">C2H2-type domain-containing protein</fullName>
    </recommendedName>
</protein>
<evidence type="ECO:0000313" key="13">
    <source>
        <dbReference type="EMBL" id="EFB16531.1"/>
    </source>
</evidence>
<dbReference type="PROSITE" id="PS00028">
    <property type="entry name" value="ZINC_FINGER_C2H2_1"/>
    <property type="match status" value="1"/>
</dbReference>